<feature type="repeat" description="WD" evidence="3">
    <location>
        <begin position="90"/>
        <end position="124"/>
    </location>
</feature>
<gene>
    <name evidence="4" type="ORF">CSUI_011028</name>
</gene>
<evidence type="ECO:0000313" key="5">
    <source>
        <dbReference type="Proteomes" id="UP000221165"/>
    </source>
</evidence>
<dbReference type="InterPro" id="IPR001680">
    <property type="entry name" value="WD40_rpt"/>
</dbReference>
<dbReference type="AlphaFoldDB" id="A0A2C6KD43"/>
<dbReference type="OrthoDB" id="10262475at2759"/>
<evidence type="ECO:0000256" key="2">
    <source>
        <dbReference type="ARBA" id="ARBA00022737"/>
    </source>
</evidence>
<sequence>MSIELRHEPRDSISSLCYGPNHAKNVLACTSWDKTLRLYDVDANEQLAKFEFDLPPLDACFLSDYTKVVVGGLDKKVTLCDLQTQKQTPVGSHMGAVKHCGYHVPTNIVYTAGWDGAVKAWDVRVPSTMPIGHAQLHGKAFAMDNNDTYLVVSDSKKRTYVYDLRHGPQGLANPDFRDQVLKYQIRALRCFPNGTGFAASSIEGRVAWEYFDMNPEVQSKKYAFKCHRLKEGTSETACPVNALSFHPRYGTFATGGSDGGVSVWDGQSKKRLWRLPPFTTSVAALAFNPNGNQLAIGVSYLYEKGPMPAAPKPQIVVRLVKDEDVRPKALQ</sequence>
<comment type="caution">
    <text evidence="4">The sequence shown here is derived from an EMBL/GenBank/DDBJ whole genome shotgun (WGS) entry which is preliminary data.</text>
</comment>
<feature type="non-terminal residue" evidence="4">
    <location>
        <position position="331"/>
    </location>
</feature>
<evidence type="ECO:0000256" key="3">
    <source>
        <dbReference type="PROSITE-ProRule" id="PRU00221"/>
    </source>
</evidence>
<dbReference type="InterPro" id="IPR036322">
    <property type="entry name" value="WD40_repeat_dom_sf"/>
</dbReference>
<keyword evidence="2" id="KW-0677">Repeat</keyword>
<dbReference type="VEuPathDB" id="ToxoDB:CSUI_011028"/>
<dbReference type="RefSeq" id="XP_067916893.1">
    <property type="nucleotide sequence ID" value="XM_068071129.1"/>
</dbReference>
<name>A0A2C6KD43_9APIC</name>
<dbReference type="InterPro" id="IPR019775">
    <property type="entry name" value="WD40_repeat_CS"/>
</dbReference>
<protein>
    <submittedName>
        <fullName evidence="4">Mitotic checkpoint protein</fullName>
    </submittedName>
</protein>
<dbReference type="PROSITE" id="PS00678">
    <property type="entry name" value="WD_REPEATS_1"/>
    <property type="match status" value="1"/>
</dbReference>
<reference evidence="4 5" key="1">
    <citation type="journal article" date="2017" name="Int. J. Parasitol.">
        <title>The genome of the protozoan parasite Cystoisospora suis and a reverse vaccinology approach to identify vaccine candidates.</title>
        <authorList>
            <person name="Palmieri N."/>
            <person name="Shrestha A."/>
            <person name="Ruttkowski B."/>
            <person name="Beck T."/>
            <person name="Vogl C."/>
            <person name="Tomley F."/>
            <person name="Blake D.P."/>
            <person name="Joachim A."/>
        </authorList>
    </citation>
    <scope>NUCLEOTIDE SEQUENCE [LARGE SCALE GENOMIC DNA]</scope>
    <source>
        <strain evidence="4 5">Wien I</strain>
    </source>
</reference>
<accession>A0A2C6KD43</accession>
<organism evidence="4 5">
    <name type="scientific">Cystoisospora suis</name>
    <dbReference type="NCBI Taxonomy" id="483139"/>
    <lineage>
        <taxon>Eukaryota</taxon>
        <taxon>Sar</taxon>
        <taxon>Alveolata</taxon>
        <taxon>Apicomplexa</taxon>
        <taxon>Conoidasida</taxon>
        <taxon>Coccidia</taxon>
        <taxon>Eucoccidiorida</taxon>
        <taxon>Eimeriorina</taxon>
        <taxon>Sarcocystidae</taxon>
        <taxon>Cystoisospora</taxon>
    </lineage>
</organism>
<dbReference type="Pfam" id="PF00400">
    <property type="entry name" value="WD40"/>
    <property type="match status" value="3"/>
</dbReference>
<evidence type="ECO:0000256" key="1">
    <source>
        <dbReference type="ARBA" id="ARBA00022574"/>
    </source>
</evidence>
<dbReference type="EMBL" id="MIGC01009356">
    <property type="protein sequence ID" value="PHJ15159.1"/>
    <property type="molecule type" value="Genomic_DNA"/>
</dbReference>
<feature type="repeat" description="WD" evidence="3">
    <location>
        <begin position="240"/>
        <end position="274"/>
    </location>
</feature>
<dbReference type="Gene3D" id="2.130.10.10">
    <property type="entry name" value="YVTN repeat-like/Quinoprotein amine dehydrogenase"/>
    <property type="match status" value="1"/>
</dbReference>
<dbReference type="SMART" id="SM00320">
    <property type="entry name" value="WD40"/>
    <property type="match status" value="5"/>
</dbReference>
<dbReference type="InterPro" id="IPR015943">
    <property type="entry name" value="WD40/YVTN_repeat-like_dom_sf"/>
</dbReference>
<evidence type="ECO:0000313" key="4">
    <source>
        <dbReference type="EMBL" id="PHJ15159.1"/>
    </source>
</evidence>
<dbReference type="PROSITE" id="PS50082">
    <property type="entry name" value="WD_REPEATS_2"/>
    <property type="match status" value="2"/>
</dbReference>
<keyword evidence="1 3" id="KW-0853">WD repeat</keyword>
<dbReference type="PANTHER" id="PTHR10971">
    <property type="entry name" value="MRNA EXPORT FACTOR AND BUB3"/>
    <property type="match status" value="1"/>
</dbReference>
<dbReference type="GeneID" id="94434340"/>
<dbReference type="SUPFAM" id="SSF50978">
    <property type="entry name" value="WD40 repeat-like"/>
    <property type="match status" value="1"/>
</dbReference>
<proteinExistence type="predicted"/>
<dbReference type="Proteomes" id="UP000221165">
    <property type="component" value="Unassembled WGS sequence"/>
</dbReference>
<keyword evidence="5" id="KW-1185">Reference proteome</keyword>